<reference evidence="2" key="1">
    <citation type="submission" date="2018-06" db="EMBL/GenBank/DDBJ databases">
        <authorList>
            <person name="Zhirakovskaya E."/>
        </authorList>
    </citation>
    <scope>NUCLEOTIDE SEQUENCE</scope>
</reference>
<name>A0A3B0S372_9ZZZZ</name>
<feature type="non-terminal residue" evidence="2">
    <location>
        <position position="492"/>
    </location>
</feature>
<evidence type="ECO:0000313" key="2">
    <source>
        <dbReference type="EMBL" id="VAV98729.1"/>
    </source>
</evidence>
<dbReference type="AlphaFoldDB" id="A0A3B0S372"/>
<gene>
    <name evidence="2" type="ORF">MNBD_ACTINO01-809</name>
</gene>
<dbReference type="PANTHER" id="PTHR47585">
    <property type="match status" value="1"/>
</dbReference>
<sequence>MARPIRIANASGFYGDRFSAMREQVLGGEIDVVTGDYLAELTMFILWKTAKRGSTPGYAASFLRQMEQVLGECVDRGIKIVTNAGGLDPASLAIDLRVLADELKIDVSIAHIEGDDLVPRLSELVESGHSMTNIDTGMDLVDLDRHPITANVYLGGWGIAEALTYGADVVICPRVTDASLVVGPAAWHHGWRRDDWDRLAGAVVAGHVLECGAQATGGNFSFFREIEDLTHPGFPIAEVAVDGSSVITKHDGTGGAVTVDTVTAQILYEIDEPAYRNPDVVAHFDTISLDQVADDRVLITGVRGSPAPRELKVALNYVGGYRNSVTLGLVGLNIEEKARLVEDTLMVRLREERRPQVIECRLGNGGTPDADTNEGAASMLTITAMDDDPIKVGRRFANAIIELALGSYPGFFATTPPSKESEFGVYWPAMIARSAVTQEVVLNDGKRIIVADPPTGEAPLDLATSGVVQVATTGPTASVPLGMLVGARSGDK</sequence>
<proteinExistence type="predicted"/>
<evidence type="ECO:0000259" key="1">
    <source>
        <dbReference type="Pfam" id="PF07287"/>
    </source>
</evidence>
<dbReference type="InterPro" id="IPR010839">
    <property type="entry name" value="AtuA_N"/>
</dbReference>
<organism evidence="2">
    <name type="scientific">hydrothermal vent metagenome</name>
    <dbReference type="NCBI Taxonomy" id="652676"/>
    <lineage>
        <taxon>unclassified sequences</taxon>
        <taxon>metagenomes</taxon>
        <taxon>ecological metagenomes</taxon>
    </lineage>
</organism>
<protein>
    <submittedName>
        <fullName evidence="2">Terpene utilization protein AtuA</fullName>
    </submittedName>
</protein>
<dbReference type="PANTHER" id="PTHR47585:SF1">
    <property type="entry name" value="DUF1446 DOMAIN-CONTAINING PROTEIN"/>
    <property type="match status" value="1"/>
</dbReference>
<dbReference type="EMBL" id="UOEI01000240">
    <property type="protein sequence ID" value="VAV98729.1"/>
    <property type="molecule type" value="Genomic_DNA"/>
</dbReference>
<dbReference type="Pfam" id="PF07287">
    <property type="entry name" value="AtuA"/>
    <property type="match status" value="1"/>
</dbReference>
<feature type="domain" description="Acyclic terpene utilisation N-terminal" evidence="1">
    <location>
        <begin position="5"/>
        <end position="441"/>
    </location>
</feature>
<accession>A0A3B0S372</accession>